<keyword evidence="2" id="KW-1185">Reference proteome</keyword>
<sequence length="133" mass="15361">MARKNFTFDFYVDGIHVTTVEELLKTKNHENAIREVYQQIEQLENGGNSESDYFEDFGPVTQPHKFTEETADEPSDSSRIISRNSPQINTIPSTISTIPQKHTANCSDTYFFSLHLMLTSILFSVVFTKQYWQ</sequence>
<proteinExistence type="predicted"/>
<protein>
    <submittedName>
        <fullName evidence="3">Uncharacterized protein</fullName>
    </submittedName>
</protein>
<keyword evidence="1" id="KW-1133">Transmembrane helix</keyword>
<evidence type="ECO:0000256" key="1">
    <source>
        <dbReference type="SAM" id="Phobius"/>
    </source>
</evidence>
<dbReference type="Proteomes" id="UP000046393">
    <property type="component" value="Unplaced"/>
</dbReference>
<dbReference type="WBParaSite" id="SMUV_0001089501-mRNA-1">
    <property type="protein sequence ID" value="SMUV_0001089501-mRNA-1"/>
    <property type="gene ID" value="SMUV_0001089501"/>
</dbReference>
<organism evidence="2 3">
    <name type="scientific">Syphacia muris</name>
    <dbReference type="NCBI Taxonomy" id="451379"/>
    <lineage>
        <taxon>Eukaryota</taxon>
        <taxon>Metazoa</taxon>
        <taxon>Ecdysozoa</taxon>
        <taxon>Nematoda</taxon>
        <taxon>Chromadorea</taxon>
        <taxon>Rhabditida</taxon>
        <taxon>Spirurina</taxon>
        <taxon>Oxyuridomorpha</taxon>
        <taxon>Oxyuroidea</taxon>
        <taxon>Oxyuridae</taxon>
        <taxon>Syphacia</taxon>
    </lineage>
</organism>
<dbReference type="AlphaFoldDB" id="A0A0N5B0U3"/>
<feature type="transmembrane region" description="Helical" evidence="1">
    <location>
        <begin position="110"/>
        <end position="128"/>
    </location>
</feature>
<reference evidence="3" key="1">
    <citation type="submission" date="2017-02" db="UniProtKB">
        <authorList>
            <consortium name="WormBaseParasite"/>
        </authorList>
    </citation>
    <scope>IDENTIFICATION</scope>
</reference>
<keyword evidence="1" id="KW-0812">Transmembrane</keyword>
<evidence type="ECO:0000313" key="3">
    <source>
        <dbReference type="WBParaSite" id="SMUV_0001089501-mRNA-1"/>
    </source>
</evidence>
<accession>A0A0N5B0U3</accession>
<name>A0A0N5B0U3_9BILA</name>
<evidence type="ECO:0000313" key="2">
    <source>
        <dbReference type="Proteomes" id="UP000046393"/>
    </source>
</evidence>
<keyword evidence="1" id="KW-0472">Membrane</keyword>